<gene>
    <name evidence="1" type="ORF">APZ42_000492</name>
</gene>
<comment type="caution">
    <text evidence="1">The sequence shown here is derived from an EMBL/GenBank/DDBJ whole genome shotgun (WGS) entry which is preliminary data.</text>
</comment>
<protein>
    <submittedName>
        <fullName evidence="1">Uncharacterized protein</fullName>
    </submittedName>
</protein>
<dbReference type="AlphaFoldDB" id="A0A162C9D5"/>
<name>A0A162C9D5_9CRUS</name>
<keyword evidence="2" id="KW-1185">Reference proteome</keyword>
<evidence type="ECO:0000313" key="2">
    <source>
        <dbReference type="Proteomes" id="UP000076858"/>
    </source>
</evidence>
<dbReference type="Proteomes" id="UP000076858">
    <property type="component" value="Unassembled WGS sequence"/>
</dbReference>
<sequence length="86" mass="9184">MFLYASVSVYFAGAGMPTSMARSERSCCVSVAVLCDCWCWDANKHGQVRTVVVIRPFVVRCGNAGTGVFVVRCGNAGTGVNAVMRE</sequence>
<dbReference type="EMBL" id="LRGB01004327">
    <property type="protein sequence ID" value="KZS02461.1"/>
    <property type="molecule type" value="Genomic_DNA"/>
</dbReference>
<reference evidence="1 2" key="1">
    <citation type="submission" date="2016-03" db="EMBL/GenBank/DDBJ databases">
        <title>EvidentialGene: Evidence-directed Construction of Genes on Genomes.</title>
        <authorList>
            <person name="Gilbert D.G."/>
            <person name="Choi J.-H."/>
            <person name="Mockaitis K."/>
            <person name="Colbourne J."/>
            <person name="Pfrender M."/>
        </authorList>
    </citation>
    <scope>NUCLEOTIDE SEQUENCE [LARGE SCALE GENOMIC DNA]</scope>
    <source>
        <strain evidence="1 2">Xinb3</strain>
        <tissue evidence="1">Complete organism</tissue>
    </source>
</reference>
<organism evidence="1 2">
    <name type="scientific">Daphnia magna</name>
    <dbReference type="NCBI Taxonomy" id="35525"/>
    <lineage>
        <taxon>Eukaryota</taxon>
        <taxon>Metazoa</taxon>
        <taxon>Ecdysozoa</taxon>
        <taxon>Arthropoda</taxon>
        <taxon>Crustacea</taxon>
        <taxon>Branchiopoda</taxon>
        <taxon>Diplostraca</taxon>
        <taxon>Cladocera</taxon>
        <taxon>Anomopoda</taxon>
        <taxon>Daphniidae</taxon>
        <taxon>Daphnia</taxon>
    </lineage>
</organism>
<accession>A0A162C9D5</accession>
<proteinExistence type="predicted"/>
<evidence type="ECO:0000313" key="1">
    <source>
        <dbReference type="EMBL" id="KZS02461.1"/>
    </source>
</evidence>